<dbReference type="EMBL" id="LOCL01000062">
    <property type="protein sequence ID" value="KUF13871.1"/>
    <property type="molecule type" value="Genomic_DNA"/>
</dbReference>
<dbReference type="STRING" id="1765722.AT728_01000"/>
<evidence type="ECO:0008006" key="3">
    <source>
        <dbReference type="Google" id="ProtNLM"/>
    </source>
</evidence>
<dbReference type="Proteomes" id="UP000054804">
    <property type="component" value="Unassembled WGS sequence"/>
</dbReference>
<evidence type="ECO:0000313" key="1">
    <source>
        <dbReference type="EMBL" id="KUF13871.1"/>
    </source>
</evidence>
<reference evidence="1 2" key="1">
    <citation type="submission" date="2015-12" db="EMBL/GenBank/DDBJ databases">
        <title>Draft genome sequence of Streptomyces silvensis ATCC 53525, a producer of novel hormone antagonists.</title>
        <authorList>
            <person name="Johnston C.W."/>
            <person name="Li Y."/>
            <person name="Magarvey N.A."/>
        </authorList>
    </citation>
    <scope>NUCLEOTIDE SEQUENCE [LARGE SCALE GENOMIC DNA]</scope>
    <source>
        <strain evidence="1 2">ATCC 53525</strain>
    </source>
</reference>
<comment type="caution">
    <text evidence="1">The sequence shown here is derived from an EMBL/GenBank/DDBJ whole genome shotgun (WGS) entry which is preliminary data.</text>
</comment>
<dbReference type="AlphaFoldDB" id="A0A0W7WTH7"/>
<keyword evidence="2" id="KW-1185">Reference proteome</keyword>
<name>A0A0W7WTH7_9ACTN</name>
<organism evidence="1 2">
    <name type="scientific">Streptomyces silvensis</name>
    <dbReference type="NCBI Taxonomy" id="1765722"/>
    <lineage>
        <taxon>Bacteria</taxon>
        <taxon>Bacillati</taxon>
        <taxon>Actinomycetota</taxon>
        <taxon>Actinomycetes</taxon>
        <taxon>Kitasatosporales</taxon>
        <taxon>Streptomycetaceae</taxon>
        <taxon>Streptomyces</taxon>
    </lineage>
</organism>
<proteinExistence type="predicted"/>
<gene>
    <name evidence="1" type="ORF">AT728_01000</name>
</gene>
<protein>
    <recommendedName>
        <fullName evidence="3">CchlP</fullName>
    </recommendedName>
</protein>
<evidence type="ECO:0000313" key="2">
    <source>
        <dbReference type="Proteomes" id="UP000054804"/>
    </source>
</evidence>
<sequence>MDAELTALAAAGATALVQSMVGDGWTAARERVVGFFSRRRAAGAAGAAGGEDAVAGELDEAREELVAARDAEDADAAADVQAEWRNRLRRTLRADPEAAAELRALLAELTPADGSEGSGGVVHNSISGGVQHGNVIQAHTVGDVRLG</sequence>
<dbReference type="OrthoDB" id="3870696at2"/>
<dbReference type="RefSeq" id="WP_058851628.1">
    <property type="nucleotide sequence ID" value="NZ_LOCL01000062.1"/>
</dbReference>
<accession>A0A0W7WTH7</accession>